<dbReference type="PROSITE" id="PS51729">
    <property type="entry name" value="GNAT_YJDJ"/>
    <property type="match status" value="1"/>
</dbReference>
<dbReference type="CDD" id="cd04301">
    <property type="entry name" value="NAT_SF"/>
    <property type="match status" value="1"/>
</dbReference>
<proteinExistence type="inferred from homology"/>
<sequence length="110" mass="12435">MSGMITRSRDFCTRVLNVVNDVARQQYTVSMPGAIATLGYEKNGKNITFVHTDVPQQFQGKGVGKLLAQYAFDHAKEENLQVTCKCHFLAAYYQNNIDKYKGLKVKLDLE</sequence>
<accession>A0ABQ7QSM5</accession>
<keyword evidence="6" id="KW-1185">Reference proteome</keyword>
<evidence type="ECO:0000259" key="4">
    <source>
        <dbReference type="PROSITE" id="PS51729"/>
    </source>
</evidence>
<dbReference type="PANTHER" id="PTHR31435">
    <property type="entry name" value="PROTEIN NATD1"/>
    <property type="match status" value="1"/>
</dbReference>
<dbReference type="InterPro" id="IPR045057">
    <property type="entry name" value="Gcn5-rel_NAT"/>
</dbReference>
<dbReference type="EMBL" id="JAHIBW010000009">
    <property type="protein sequence ID" value="KAG7308044.1"/>
    <property type="molecule type" value="Genomic_DNA"/>
</dbReference>
<organism evidence="5 6">
    <name type="scientific">Plutella xylostella</name>
    <name type="common">Diamondback moth</name>
    <name type="synonym">Plutella maculipennis</name>
    <dbReference type="NCBI Taxonomy" id="51655"/>
    <lineage>
        <taxon>Eukaryota</taxon>
        <taxon>Metazoa</taxon>
        <taxon>Ecdysozoa</taxon>
        <taxon>Arthropoda</taxon>
        <taxon>Hexapoda</taxon>
        <taxon>Insecta</taxon>
        <taxon>Pterygota</taxon>
        <taxon>Neoptera</taxon>
        <taxon>Endopterygota</taxon>
        <taxon>Lepidoptera</taxon>
        <taxon>Glossata</taxon>
        <taxon>Ditrysia</taxon>
        <taxon>Yponomeutoidea</taxon>
        <taxon>Plutellidae</taxon>
        <taxon>Plutella</taxon>
    </lineage>
</organism>
<evidence type="ECO:0000256" key="1">
    <source>
        <dbReference type="ARBA" id="ARBA00006233"/>
    </source>
</evidence>
<comment type="similarity">
    <text evidence="1">Belongs to the NATD1 family.</text>
</comment>
<reference evidence="5 6" key="1">
    <citation type="submission" date="2021-06" db="EMBL/GenBank/DDBJ databases">
        <title>A haploid diamondback moth (Plutella xylostella L.) genome assembly resolves 31 chromosomes and identifies a diamide resistance mutation.</title>
        <authorList>
            <person name="Ward C.M."/>
            <person name="Perry K.D."/>
            <person name="Baker G."/>
            <person name="Powis K."/>
            <person name="Heckel D.G."/>
            <person name="Baxter S.W."/>
        </authorList>
    </citation>
    <scope>NUCLEOTIDE SEQUENCE [LARGE SCALE GENOMIC DNA]</scope>
    <source>
        <strain evidence="5 6">LV</strain>
        <tissue evidence="5">Single pupa</tissue>
    </source>
</reference>
<evidence type="ECO:0000256" key="3">
    <source>
        <dbReference type="ARBA" id="ARBA00031876"/>
    </source>
</evidence>
<feature type="domain" description="N-acetyltransferase" evidence="4">
    <location>
        <begin position="19"/>
        <end position="105"/>
    </location>
</feature>
<protein>
    <recommendedName>
        <fullName evidence="2">Protein NATD1</fullName>
    </recommendedName>
    <alternativeName>
        <fullName evidence="3">N-acetyltransferase domain-containing protein 1</fullName>
    </alternativeName>
</protein>
<dbReference type="Gene3D" id="3.40.630.30">
    <property type="match status" value="1"/>
</dbReference>
<dbReference type="InterPro" id="IPR016181">
    <property type="entry name" value="Acyl_CoA_acyltransferase"/>
</dbReference>
<gene>
    <name evidence="5" type="ORF">JYU34_006684</name>
</gene>
<dbReference type="Proteomes" id="UP000823941">
    <property type="component" value="Chromosome 9"/>
</dbReference>
<dbReference type="PANTHER" id="PTHR31435:SF9">
    <property type="entry name" value="PROTEIN NATD1"/>
    <property type="match status" value="1"/>
</dbReference>
<evidence type="ECO:0000313" key="6">
    <source>
        <dbReference type="Proteomes" id="UP000823941"/>
    </source>
</evidence>
<comment type="caution">
    <text evidence="5">The sequence shown here is derived from an EMBL/GenBank/DDBJ whole genome shotgun (WGS) entry which is preliminary data.</text>
</comment>
<dbReference type="SUPFAM" id="SSF55729">
    <property type="entry name" value="Acyl-CoA N-acyltransferases (Nat)"/>
    <property type="match status" value="1"/>
</dbReference>
<name>A0ABQ7QSM5_PLUXY</name>
<dbReference type="InterPro" id="IPR031165">
    <property type="entry name" value="GNAT_YJDJ"/>
</dbReference>
<dbReference type="Pfam" id="PF14542">
    <property type="entry name" value="Acetyltransf_CG"/>
    <property type="match status" value="1"/>
</dbReference>
<evidence type="ECO:0000256" key="2">
    <source>
        <dbReference type="ARBA" id="ARBA00020243"/>
    </source>
</evidence>
<evidence type="ECO:0000313" key="5">
    <source>
        <dbReference type="EMBL" id="KAG7308044.1"/>
    </source>
</evidence>